<proteinExistence type="predicted"/>
<dbReference type="InterPro" id="IPR005467">
    <property type="entry name" value="His_kinase_dom"/>
</dbReference>
<dbReference type="Gene3D" id="3.30.450.40">
    <property type="match status" value="1"/>
</dbReference>
<keyword evidence="2" id="KW-0472">Membrane</keyword>
<dbReference type="Pfam" id="PF06580">
    <property type="entry name" value="His_kinase"/>
    <property type="match status" value="1"/>
</dbReference>
<name>A0A3N0B7B6_9ACTN</name>
<evidence type="ECO:0000313" key="4">
    <source>
        <dbReference type="EMBL" id="RNL42975.1"/>
    </source>
</evidence>
<feature type="transmembrane region" description="Helical" evidence="2">
    <location>
        <begin position="43"/>
        <end position="65"/>
    </location>
</feature>
<dbReference type="InterPro" id="IPR050640">
    <property type="entry name" value="Bact_2-comp_sensor_kinase"/>
</dbReference>
<dbReference type="SUPFAM" id="SSF55781">
    <property type="entry name" value="GAF domain-like"/>
    <property type="match status" value="1"/>
</dbReference>
<dbReference type="RefSeq" id="WP_123192452.1">
    <property type="nucleotide sequence ID" value="NZ_QICD01000015.1"/>
</dbReference>
<dbReference type="Pfam" id="PF13492">
    <property type="entry name" value="GAF_3"/>
    <property type="match status" value="1"/>
</dbReference>
<comment type="caution">
    <text evidence="4">The sequence shown here is derived from an EMBL/GenBank/DDBJ whole genome shotgun (WGS) entry which is preliminary data.</text>
</comment>
<evidence type="ECO:0000256" key="2">
    <source>
        <dbReference type="SAM" id="Phobius"/>
    </source>
</evidence>
<evidence type="ECO:0000313" key="5">
    <source>
        <dbReference type="Proteomes" id="UP000278632"/>
    </source>
</evidence>
<dbReference type="InterPro" id="IPR003594">
    <property type="entry name" value="HATPase_dom"/>
</dbReference>
<dbReference type="SMART" id="SM00387">
    <property type="entry name" value="HATPase_c"/>
    <property type="match status" value="1"/>
</dbReference>
<keyword evidence="1 4" id="KW-0418">Kinase</keyword>
<dbReference type="EMBL" id="QICD01000015">
    <property type="protein sequence ID" value="RNL42975.1"/>
    <property type="molecule type" value="Genomic_DNA"/>
</dbReference>
<feature type="domain" description="Histidine kinase" evidence="3">
    <location>
        <begin position="331"/>
        <end position="432"/>
    </location>
</feature>
<dbReference type="InterPro" id="IPR010559">
    <property type="entry name" value="Sig_transdc_His_kin_internal"/>
</dbReference>
<dbReference type="InterPro" id="IPR029016">
    <property type="entry name" value="GAF-like_dom_sf"/>
</dbReference>
<reference evidence="5" key="1">
    <citation type="submission" date="2018-05" db="EMBL/GenBank/DDBJ databases">
        <title>Genome Sequencing of selected type strains of the family Eggerthellaceae.</title>
        <authorList>
            <person name="Danylec N."/>
            <person name="Stoll D.A."/>
            <person name="Doetsch A."/>
            <person name="Huch M."/>
        </authorList>
    </citation>
    <scope>NUCLEOTIDE SEQUENCE [LARGE SCALE GENOMIC DNA]</scope>
    <source>
        <strain evidence="5">DSM 16106</strain>
    </source>
</reference>
<dbReference type="GO" id="GO:0016020">
    <property type="term" value="C:membrane"/>
    <property type="evidence" value="ECO:0007669"/>
    <property type="project" value="InterPro"/>
</dbReference>
<dbReference type="GO" id="GO:0000155">
    <property type="term" value="F:phosphorelay sensor kinase activity"/>
    <property type="evidence" value="ECO:0007669"/>
    <property type="project" value="InterPro"/>
</dbReference>
<dbReference type="Gene3D" id="3.30.565.10">
    <property type="entry name" value="Histidine kinase-like ATPase, C-terminal domain"/>
    <property type="match status" value="1"/>
</dbReference>
<dbReference type="OrthoDB" id="2514702at2"/>
<gene>
    <name evidence="4" type="ORF">DMP08_08285</name>
</gene>
<keyword evidence="5" id="KW-1185">Reference proteome</keyword>
<dbReference type="PANTHER" id="PTHR34220">
    <property type="entry name" value="SENSOR HISTIDINE KINASE YPDA"/>
    <property type="match status" value="1"/>
</dbReference>
<protein>
    <submittedName>
        <fullName evidence="4">Sensor histidine kinase</fullName>
    </submittedName>
</protein>
<dbReference type="AlphaFoldDB" id="A0A3N0B7B6"/>
<dbReference type="InterPro" id="IPR036890">
    <property type="entry name" value="HATPase_C_sf"/>
</dbReference>
<accession>A0A3N0B7B6</accession>
<dbReference type="Proteomes" id="UP000278632">
    <property type="component" value="Unassembled WGS sequence"/>
</dbReference>
<dbReference type="Pfam" id="PF02518">
    <property type="entry name" value="HATPase_c"/>
    <property type="match status" value="1"/>
</dbReference>
<keyword evidence="2" id="KW-0812">Transmembrane</keyword>
<dbReference type="InterPro" id="IPR003018">
    <property type="entry name" value="GAF"/>
</dbReference>
<evidence type="ECO:0000256" key="1">
    <source>
        <dbReference type="ARBA" id="ARBA00022777"/>
    </source>
</evidence>
<evidence type="ECO:0000259" key="3">
    <source>
        <dbReference type="PROSITE" id="PS50109"/>
    </source>
</evidence>
<feature type="transmembrane region" description="Helical" evidence="2">
    <location>
        <begin position="20"/>
        <end position="37"/>
    </location>
</feature>
<dbReference type="PROSITE" id="PS50109">
    <property type="entry name" value="HIS_KIN"/>
    <property type="match status" value="1"/>
</dbReference>
<dbReference type="PANTHER" id="PTHR34220:SF7">
    <property type="entry name" value="SENSOR HISTIDINE KINASE YPDA"/>
    <property type="match status" value="1"/>
</dbReference>
<keyword evidence="1 4" id="KW-0808">Transferase</keyword>
<keyword evidence="2" id="KW-1133">Transmembrane helix</keyword>
<organism evidence="4 5">
    <name type="scientific">Paraeggerthella hongkongensis</name>
    <dbReference type="NCBI Taxonomy" id="230658"/>
    <lineage>
        <taxon>Bacteria</taxon>
        <taxon>Bacillati</taxon>
        <taxon>Actinomycetota</taxon>
        <taxon>Coriobacteriia</taxon>
        <taxon>Eggerthellales</taxon>
        <taxon>Eggerthellaceae</taxon>
        <taxon>Paraeggerthella</taxon>
    </lineage>
</organism>
<dbReference type="SUPFAM" id="SSF55874">
    <property type="entry name" value="ATPase domain of HSP90 chaperone/DNA topoisomerase II/histidine kinase"/>
    <property type="match status" value="1"/>
</dbReference>
<sequence length="437" mass="48596">MRKESQERASLPRFFTLEMFMFTITVLSGLVLIWNLIAPNNNIIALFCAGIVFTLSIVVVIRLLMDPDSVRARQSDAMLKLASRTLACMNEGLDRTAAEKICELLLPSTAAIAVAITDKDRILAYSGYEESENPSGSIIRTHATHATIADGEMRVLFTPEDIGFPDEDSNIKAAIIVPLTVGRNVEGTLKFYYRRASHISETQKSIAEGFGQLLSTQMAAAALEEQTNLATSMELKMLQSQINPHFLFNTINTIASLIRTDPETARKLLREFAVFYRRTLEDSADLIMFGREMEQTRRYFTFEVARFGSDRVAMVEDIDSRIDDMMVPPFLMQPLVENAVRHAMPSEGKLTISITGEVIGQDVIVRVMDDGVGMTEESRQNILHPESSTGLGIAVKNVHDRICGYFGPGTYMDVESELGVGTCVKLVLKGGARREYQ</sequence>